<dbReference type="Gene3D" id="3.40.50.150">
    <property type="entry name" value="Vaccinia Virus protein VP39"/>
    <property type="match status" value="1"/>
</dbReference>
<feature type="domain" description="S-adenosylmethionine-dependent methyltransferase" evidence="4">
    <location>
        <begin position="180"/>
        <end position="359"/>
    </location>
</feature>
<dbReference type="CDD" id="cd11572">
    <property type="entry name" value="RlmI_M_like"/>
    <property type="match status" value="1"/>
</dbReference>
<dbReference type="AlphaFoldDB" id="A0A430A5G4"/>
<feature type="domain" description="RlmI-like PUA" evidence="5">
    <location>
        <begin position="8"/>
        <end position="70"/>
    </location>
</feature>
<dbReference type="Pfam" id="PF10672">
    <property type="entry name" value="Methyltrans_SAM"/>
    <property type="match status" value="1"/>
</dbReference>
<evidence type="ECO:0000256" key="2">
    <source>
        <dbReference type="ARBA" id="ARBA00022679"/>
    </source>
</evidence>
<protein>
    <submittedName>
        <fullName evidence="6">RlmI/RlmK family 23S rRNA methyltransferase</fullName>
    </submittedName>
</protein>
<dbReference type="Proteomes" id="UP000287101">
    <property type="component" value="Unassembled WGS sequence"/>
</dbReference>
<dbReference type="PANTHER" id="PTHR43042:SF3">
    <property type="entry name" value="RIBOSOMAL RNA LARGE SUBUNIT METHYLTRANSFERASE YWBD-RELATED"/>
    <property type="match status" value="1"/>
</dbReference>
<dbReference type="GO" id="GO:0032259">
    <property type="term" value="P:methylation"/>
    <property type="evidence" value="ECO:0007669"/>
    <property type="project" value="UniProtKB-KW"/>
</dbReference>
<dbReference type="GO" id="GO:0003723">
    <property type="term" value="F:RNA binding"/>
    <property type="evidence" value="ECO:0007669"/>
    <property type="project" value="InterPro"/>
</dbReference>
<dbReference type="Pfam" id="PF17785">
    <property type="entry name" value="PUA_3"/>
    <property type="match status" value="1"/>
</dbReference>
<reference evidence="6 7" key="1">
    <citation type="submission" date="2017-05" db="EMBL/GenBank/DDBJ databases">
        <title>Vagococcus spp. assemblies.</title>
        <authorList>
            <person name="Gulvik C.A."/>
        </authorList>
    </citation>
    <scope>NUCLEOTIDE SEQUENCE [LARGE SCALE GENOMIC DNA]</scope>
    <source>
        <strain evidence="6 7">CCUG 41755</strain>
    </source>
</reference>
<proteinExistence type="predicted"/>
<dbReference type="GO" id="GO:0008168">
    <property type="term" value="F:methyltransferase activity"/>
    <property type="evidence" value="ECO:0007669"/>
    <property type="project" value="UniProtKB-KW"/>
</dbReference>
<evidence type="ECO:0000313" key="6">
    <source>
        <dbReference type="EMBL" id="RSU02004.1"/>
    </source>
</evidence>
<keyword evidence="2 6" id="KW-0808">Transferase</keyword>
<dbReference type="PANTHER" id="PTHR43042">
    <property type="entry name" value="SAM-DEPENDENT METHYLTRANSFERASE"/>
    <property type="match status" value="1"/>
</dbReference>
<dbReference type="CDD" id="cd02440">
    <property type="entry name" value="AdoMet_MTases"/>
    <property type="match status" value="1"/>
</dbReference>
<dbReference type="InterPro" id="IPR041532">
    <property type="entry name" value="RlmI-like_PUA"/>
</dbReference>
<dbReference type="SUPFAM" id="SSF88697">
    <property type="entry name" value="PUA domain-like"/>
    <property type="match status" value="1"/>
</dbReference>
<dbReference type="EMBL" id="NGJY01000004">
    <property type="protein sequence ID" value="RSU02004.1"/>
    <property type="molecule type" value="Genomic_DNA"/>
</dbReference>
<dbReference type="SUPFAM" id="SSF53335">
    <property type="entry name" value="S-adenosyl-L-methionine-dependent methyltransferases"/>
    <property type="match status" value="1"/>
</dbReference>
<accession>A0A430A5G4</accession>
<evidence type="ECO:0000259" key="5">
    <source>
        <dbReference type="Pfam" id="PF17785"/>
    </source>
</evidence>
<evidence type="ECO:0000256" key="3">
    <source>
        <dbReference type="ARBA" id="ARBA00022691"/>
    </source>
</evidence>
<dbReference type="Gene3D" id="3.30.750.80">
    <property type="entry name" value="RNA methyltransferase domain (HRMD) like"/>
    <property type="match status" value="1"/>
</dbReference>
<keyword evidence="3" id="KW-0949">S-adenosyl-L-methionine</keyword>
<dbReference type="InterPro" id="IPR036974">
    <property type="entry name" value="PUA_sf"/>
</dbReference>
<comment type="caution">
    <text evidence="6">The sequence shown here is derived from an EMBL/GenBank/DDBJ whole genome shotgun (WGS) entry which is preliminary data.</text>
</comment>
<keyword evidence="7" id="KW-1185">Reference proteome</keyword>
<dbReference type="InterPro" id="IPR019614">
    <property type="entry name" value="SAM-dep_methyl-trfase"/>
</dbReference>
<dbReference type="InterPro" id="IPR015947">
    <property type="entry name" value="PUA-like_sf"/>
</dbReference>
<dbReference type="InterPro" id="IPR029063">
    <property type="entry name" value="SAM-dependent_MTases_sf"/>
</dbReference>
<evidence type="ECO:0000313" key="7">
    <source>
        <dbReference type="Proteomes" id="UP000287101"/>
    </source>
</evidence>
<evidence type="ECO:0000256" key="1">
    <source>
        <dbReference type="ARBA" id="ARBA00022603"/>
    </source>
</evidence>
<evidence type="ECO:0000259" key="4">
    <source>
        <dbReference type="Pfam" id="PF10672"/>
    </source>
</evidence>
<organism evidence="6 7">
    <name type="scientific">Vagococcus fessus</name>
    <dbReference type="NCBI Taxonomy" id="120370"/>
    <lineage>
        <taxon>Bacteria</taxon>
        <taxon>Bacillati</taxon>
        <taxon>Bacillota</taxon>
        <taxon>Bacilli</taxon>
        <taxon>Lactobacillales</taxon>
        <taxon>Enterococcaceae</taxon>
        <taxon>Vagococcus</taxon>
    </lineage>
</organism>
<sequence length="397" mass="44667">MRKNMKKIMLKSKHSNKVRNGYPLIQKEDLQKAEDAKLVGQWVEFISPSNDYVGTGYIGEQNKGIGWVVSHAKGTVIDQAFFEKCFRVAGEKRQHFKGNDQTTAYRLFNGEGDYFGGITIDIYNEYALFSWYNASIYSHKKLIVDAFKASFPEIKGAYQKIRFTEKGLAESEHVYGSEAPEPLLVKENGVTYATYMNEGMMTGIFLDQKEVRGLLVDGLATGKSVLNTFSYTGAFSVAAAMGGASSTVSVDLAKRSSPKTKEMFEVNGLSLENNKIVVMDVFDYFSYAKRKELAFDMIILDPPSFARNKKRTFSVAKNYGDLVAEVSELLTKDGLLIASTNAANISYDKYVSMIEETLKAKGKRFKRLETHRLPQDFAINPNFKEGNYLKVIIYQLN</sequence>
<gene>
    <name evidence="6" type="ORF">CBF31_09580</name>
</gene>
<keyword evidence="1 6" id="KW-0489">Methyltransferase</keyword>
<dbReference type="Gene3D" id="2.30.130.10">
    <property type="entry name" value="PUA domain"/>
    <property type="match status" value="1"/>
</dbReference>
<dbReference type="OrthoDB" id="9805492at2"/>
<name>A0A430A5G4_9ENTE</name>